<evidence type="ECO:0000313" key="2">
    <source>
        <dbReference type="WBParaSite" id="EN70_11573"/>
    </source>
</evidence>
<sequence length="228" mass="25483">MICSIHSSLLFDYITPRNCSNTTAYYDSLNLQCRNCNNNRIASPNHLHCICPSDTISTSDGTCLKCEQGKKVSSDGHFCIKCPMTKTENQCSSCPFRHFTQRLILANGTLMEENCAKCPANTKVSIHGDTCIPCFQIDDDSCECQGNETCGKVEENKMLVMIELENGSQESSTYIARNIRKVAQGCSNYNPQACQHLANICVLQNYRTEQLSACTELEKITNSLLYKR</sequence>
<dbReference type="GO" id="GO:0036038">
    <property type="term" value="C:MKS complex"/>
    <property type="evidence" value="ECO:0007669"/>
    <property type="project" value="InterPro"/>
</dbReference>
<dbReference type="GO" id="GO:0060271">
    <property type="term" value="P:cilium assembly"/>
    <property type="evidence" value="ECO:0007669"/>
    <property type="project" value="InterPro"/>
</dbReference>
<accession>A0A1I7VA82</accession>
<dbReference type="WBParaSite" id="EN70_11573">
    <property type="protein sequence ID" value="EN70_11573"/>
    <property type="gene ID" value="EN70_11573"/>
</dbReference>
<organism evidence="1 2">
    <name type="scientific">Loa loa</name>
    <name type="common">Eye worm</name>
    <name type="synonym">Filaria loa</name>
    <dbReference type="NCBI Taxonomy" id="7209"/>
    <lineage>
        <taxon>Eukaryota</taxon>
        <taxon>Metazoa</taxon>
        <taxon>Ecdysozoa</taxon>
        <taxon>Nematoda</taxon>
        <taxon>Chromadorea</taxon>
        <taxon>Rhabditida</taxon>
        <taxon>Spirurina</taxon>
        <taxon>Spiruromorpha</taxon>
        <taxon>Filarioidea</taxon>
        <taxon>Onchocercidae</taxon>
        <taxon>Loa</taxon>
    </lineage>
</organism>
<reference evidence="2" key="2">
    <citation type="submission" date="2016-11" db="UniProtKB">
        <authorList>
            <consortium name="WormBaseParasite"/>
        </authorList>
    </citation>
    <scope>IDENTIFICATION</scope>
</reference>
<name>A0A1I7VA82_LOALO</name>
<reference evidence="1" key="1">
    <citation type="submission" date="2012-04" db="EMBL/GenBank/DDBJ databases">
        <title>The Genome Sequence of Loa loa.</title>
        <authorList>
            <consortium name="The Broad Institute Genome Sequencing Platform"/>
            <consortium name="Broad Institute Genome Sequencing Center for Infectious Disease"/>
            <person name="Nutman T.B."/>
            <person name="Fink D.L."/>
            <person name="Russ C."/>
            <person name="Young S."/>
            <person name="Zeng Q."/>
            <person name="Gargeya S."/>
            <person name="Alvarado L."/>
            <person name="Berlin A."/>
            <person name="Chapman S.B."/>
            <person name="Chen Z."/>
            <person name="Freedman E."/>
            <person name="Gellesch M."/>
            <person name="Goldberg J."/>
            <person name="Griggs A."/>
            <person name="Gujja S."/>
            <person name="Heilman E.R."/>
            <person name="Heiman D."/>
            <person name="Howarth C."/>
            <person name="Mehta T."/>
            <person name="Neiman D."/>
            <person name="Pearson M."/>
            <person name="Roberts A."/>
            <person name="Saif S."/>
            <person name="Shea T."/>
            <person name="Shenoy N."/>
            <person name="Sisk P."/>
            <person name="Stolte C."/>
            <person name="Sykes S."/>
            <person name="White J."/>
            <person name="Yandava C."/>
            <person name="Haas B."/>
            <person name="Henn M.R."/>
            <person name="Nusbaum C."/>
            <person name="Birren B."/>
        </authorList>
    </citation>
    <scope>NUCLEOTIDE SEQUENCE [LARGE SCALE GENOMIC DNA]</scope>
</reference>
<dbReference type="PANTHER" id="PTHR21274">
    <property type="entry name" value="MECKELIN"/>
    <property type="match status" value="1"/>
</dbReference>
<dbReference type="InterPro" id="IPR019170">
    <property type="entry name" value="Meckelin"/>
</dbReference>
<evidence type="ECO:0000313" key="1">
    <source>
        <dbReference type="Proteomes" id="UP000095285"/>
    </source>
</evidence>
<proteinExistence type="predicted"/>
<protein>
    <submittedName>
        <fullName evidence="2">Cysteine-rich membrane protein 2</fullName>
    </submittedName>
</protein>
<dbReference type="Pfam" id="PF09773">
    <property type="entry name" value="Meckelin"/>
    <property type="match status" value="1"/>
</dbReference>
<dbReference type="STRING" id="7209.A0A1I7VA82"/>
<dbReference type="Proteomes" id="UP000095285">
    <property type="component" value="Unassembled WGS sequence"/>
</dbReference>
<dbReference type="AlphaFoldDB" id="A0A1I7VA82"/>
<dbReference type="PANTHER" id="PTHR21274:SF0">
    <property type="entry name" value="MECKELIN"/>
    <property type="match status" value="1"/>
</dbReference>
<keyword evidence="1" id="KW-1185">Reference proteome</keyword>